<gene>
    <name evidence="1" type="ORF">CQA69_05940</name>
</gene>
<dbReference type="CDD" id="cd16439">
    <property type="entry name" value="beta_Kdo_transferase_KpsC_2"/>
    <property type="match status" value="1"/>
</dbReference>
<dbReference type="GO" id="GO:0015774">
    <property type="term" value="P:polysaccharide transport"/>
    <property type="evidence" value="ECO:0007669"/>
    <property type="project" value="InterPro"/>
</dbReference>
<dbReference type="AlphaFoldDB" id="A0A4U7BNV4"/>
<organism evidence="1 2">
    <name type="scientific">Campylobacter estrildidarum</name>
    <dbReference type="NCBI Taxonomy" id="2510189"/>
    <lineage>
        <taxon>Bacteria</taxon>
        <taxon>Pseudomonadati</taxon>
        <taxon>Campylobacterota</taxon>
        <taxon>Epsilonproteobacteria</taxon>
        <taxon>Campylobacterales</taxon>
        <taxon>Campylobacteraceae</taxon>
        <taxon>Campylobacter</taxon>
    </lineage>
</organism>
<protein>
    <submittedName>
        <fullName evidence="1">Capsule biosynthesis protein</fullName>
    </submittedName>
</protein>
<name>A0A4U7BNV4_9BACT</name>
<dbReference type="Proteomes" id="UP000308838">
    <property type="component" value="Unassembled WGS sequence"/>
</dbReference>
<dbReference type="Pfam" id="PF05159">
    <property type="entry name" value="Capsule_synth"/>
    <property type="match status" value="2"/>
</dbReference>
<accession>A0A4U7BNV4</accession>
<comment type="caution">
    <text evidence="1">The sequence shown here is derived from an EMBL/GenBank/DDBJ whole genome shotgun (WGS) entry which is preliminary data.</text>
</comment>
<evidence type="ECO:0000313" key="1">
    <source>
        <dbReference type="EMBL" id="TKX30596.1"/>
    </source>
</evidence>
<dbReference type="OrthoDB" id="543755at2"/>
<keyword evidence="2" id="KW-1185">Reference proteome</keyword>
<dbReference type="GO" id="GO:0000271">
    <property type="term" value="P:polysaccharide biosynthetic process"/>
    <property type="evidence" value="ECO:0007669"/>
    <property type="project" value="InterPro"/>
</dbReference>
<dbReference type="InterPro" id="IPR007833">
    <property type="entry name" value="Capsule_polysaccharide_synth"/>
</dbReference>
<dbReference type="RefSeq" id="WP_137620877.1">
    <property type="nucleotide sequence ID" value="NZ_NXLZ01000009.1"/>
</dbReference>
<sequence length="695" mass="81202">MKFYSISKKLITNVKNFYSILFFNIFSKCKKQDIFVGWGRKRSGLKAQKLAQKHKAKFMLLEDGFIRSLNLGIENAPSFSLVCDDIGIYYDATKPSKLENLLNAYESNQEELDKAKKAIELIKKYKISKYNNNLDIPNDYFLKDENRVLIITQTANDASLQYGLVQNFSTSEMIKDAIKENPNSKIYIKIHPDVLSGKKQSDFDVYSLPKECKIISENFNPIALLKHFNKVYTKTSGMGFEALIMGCECICYGMPFYAGWGLTKDKHKCLRRLKKRTLEEVFYIAYMLYSQYFNPYLNQKSDIFDTVKTLAKYKNIEQENSNRLFMLGFTLWKRYFMKPFFKAKDNEIIFLNSLKALNKYKLRKSDKFFIWGKRVNFNELKNILIKKAQDENLTSFIPKISLVEDGFIRSISLGSDLTRPYSLIVDDKGLYIDPNQESRLENILQNEIFDEQILSRSKNIIKILKENKFSKYNGIKHQDIEINAKEGQKIILIPAQVEDDASMILGGFGLSTLDLIKEVRLKNQNAFIVFKPHPDVLSGNRIGLKDEKIILKYCDEIIKDCSIDSAIKICDEVHTITSTSGFDALLRSKKVFTYGMPFYAGWGLTQDRQKCLRRTRKLTLEELVAGVLIQYPRYIHPKTKKLCEIELCLDIMLKMQKDYFSKQYKKMMIDFRILMLRKIRRIYEFISEKWNLIKK</sequence>
<evidence type="ECO:0000313" key="2">
    <source>
        <dbReference type="Proteomes" id="UP000308838"/>
    </source>
</evidence>
<dbReference type="CDD" id="cd16440">
    <property type="entry name" value="beta_Kdo_transferase_KpsC_1"/>
    <property type="match status" value="1"/>
</dbReference>
<dbReference type="EMBL" id="NXLZ01000009">
    <property type="protein sequence ID" value="TKX30596.1"/>
    <property type="molecule type" value="Genomic_DNA"/>
</dbReference>
<proteinExistence type="predicted"/>
<reference evidence="1 2" key="1">
    <citation type="submission" date="2018-05" db="EMBL/GenBank/DDBJ databases">
        <title>Novel Campyloabacter and Helicobacter Species and Strains.</title>
        <authorList>
            <person name="Mannion A.J."/>
            <person name="Shen Z."/>
            <person name="Fox J.G."/>
        </authorList>
    </citation>
    <scope>NUCLEOTIDE SEQUENCE [LARGE SCALE GENOMIC DNA]</scope>
    <source>
        <strain evidence="2">MIT17-664</strain>
    </source>
</reference>